<dbReference type="EMBL" id="LGCM01000047">
    <property type="protein sequence ID" value="KPL79630.1"/>
    <property type="molecule type" value="Genomic_DNA"/>
</dbReference>
<keyword evidence="2" id="KW-0418">Kinase</keyword>
<dbReference type="SMART" id="SM00065">
    <property type="entry name" value="GAF"/>
    <property type="match status" value="1"/>
</dbReference>
<reference evidence="5 6" key="1">
    <citation type="submission" date="2015-07" db="EMBL/GenBank/DDBJ databases">
        <title>Genome sequence of Levilinea saccharolytica DSM 16555.</title>
        <authorList>
            <person name="Hemp J."/>
            <person name="Ward L.M."/>
            <person name="Pace L.A."/>
            <person name="Fischer W.W."/>
        </authorList>
    </citation>
    <scope>NUCLEOTIDE SEQUENCE [LARGE SCALE GENOMIC DNA]</scope>
    <source>
        <strain evidence="5 6">KIBI-1</strain>
    </source>
</reference>
<dbReference type="InterPro" id="IPR050482">
    <property type="entry name" value="Sensor_HK_TwoCompSys"/>
</dbReference>
<dbReference type="GO" id="GO:0016020">
    <property type="term" value="C:membrane"/>
    <property type="evidence" value="ECO:0007669"/>
    <property type="project" value="InterPro"/>
</dbReference>
<keyword evidence="1" id="KW-0808">Transferase</keyword>
<dbReference type="Pfam" id="PF02518">
    <property type="entry name" value="HATPase_c"/>
    <property type="match status" value="1"/>
</dbReference>
<evidence type="ECO:0000256" key="2">
    <source>
        <dbReference type="ARBA" id="ARBA00022777"/>
    </source>
</evidence>
<dbReference type="PANTHER" id="PTHR24421:SF61">
    <property type="entry name" value="OXYGEN SENSOR HISTIDINE KINASE NREB"/>
    <property type="match status" value="1"/>
</dbReference>
<protein>
    <recommendedName>
        <fullName evidence="4">GAF domain-containing protein</fullName>
    </recommendedName>
</protein>
<comment type="caution">
    <text evidence="5">The sequence shown here is derived from an EMBL/GenBank/DDBJ whole genome shotgun (WGS) entry which is preliminary data.</text>
</comment>
<dbReference type="SUPFAM" id="SSF55874">
    <property type="entry name" value="ATPase domain of HSP90 chaperone/DNA topoisomerase II/histidine kinase"/>
    <property type="match status" value="1"/>
</dbReference>
<dbReference type="InterPro" id="IPR003594">
    <property type="entry name" value="HATPase_dom"/>
</dbReference>
<name>A0A0P6XBP9_9CHLR</name>
<sequence>MALSLRETLRVLNSNRSLDQILQFIVHQAREVLSAQAVAIYRPVDQSGIMQIQAQEGLSDTYVRLARIPFGRLATGNAAVMRKPMTICDVNQRLKNRNLALDEDSEAILLQLSTHYRALLAVPMIFPRGEVYGTLDLYYDTPQQFNDEDIAIASAYSDQAVLAIENARMGERLAQAAVLSERDRLARDLHDTVTQTLFSASLIADALPVLWEQDEANGRMALQEVRQLASGALAEMRMLLFELRPEALLSADIFTLLRHQVDAFSSRTRVKASLRAEHFECQMPADVKIGLYRITQELLHNIEKHAQASEVQVILEHADPDPQRKLSKLHCRQCRKCVRLVVVDNGRGFDQKAVTSDHMGLRIIQERVDGFNGRMDIHTQPGAGTRVEIVW</sequence>
<dbReference type="InterPro" id="IPR011712">
    <property type="entry name" value="Sig_transdc_His_kin_sub3_dim/P"/>
</dbReference>
<dbReference type="Proteomes" id="UP000050501">
    <property type="component" value="Unassembled WGS sequence"/>
</dbReference>
<dbReference type="SUPFAM" id="SSF55781">
    <property type="entry name" value="GAF domain-like"/>
    <property type="match status" value="1"/>
</dbReference>
<accession>A0A0P6XBP9</accession>
<evidence type="ECO:0000256" key="1">
    <source>
        <dbReference type="ARBA" id="ARBA00022679"/>
    </source>
</evidence>
<feature type="domain" description="GAF" evidence="4">
    <location>
        <begin position="17"/>
        <end position="174"/>
    </location>
</feature>
<dbReference type="GO" id="GO:0000155">
    <property type="term" value="F:phosphorelay sensor kinase activity"/>
    <property type="evidence" value="ECO:0007669"/>
    <property type="project" value="InterPro"/>
</dbReference>
<dbReference type="InterPro" id="IPR036890">
    <property type="entry name" value="HATPase_C_sf"/>
</dbReference>
<dbReference type="InterPro" id="IPR029016">
    <property type="entry name" value="GAF-like_dom_sf"/>
</dbReference>
<keyword evidence="3" id="KW-0902">Two-component regulatory system</keyword>
<keyword evidence="6" id="KW-1185">Reference proteome</keyword>
<gene>
    <name evidence="5" type="ORF">ADN01_14210</name>
</gene>
<dbReference type="CDD" id="cd16917">
    <property type="entry name" value="HATPase_UhpB-NarQ-NarX-like"/>
    <property type="match status" value="1"/>
</dbReference>
<evidence type="ECO:0000259" key="4">
    <source>
        <dbReference type="SMART" id="SM00065"/>
    </source>
</evidence>
<dbReference type="Pfam" id="PF07730">
    <property type="entry name" value="HisKA_3"/>
    <property type="match status" value="1"/>
</dbReference>
<organism evidence="5 6">
    <name type="scientific">Levilinea saccharolytica</name>
    <dbReference type="NCBI Taxonomy" id="229921"/>
    <lineage>
        <taxon>Bacteria</taxon>
        <taxon>Bacillati</taxon>
        <taxon>Chloroflexota</taxon>
        <taxon>Anaerolineae</taxon>
        <taxon>Anaerolineales</taxon>
        <taxon>Anaerolineaceae</taxon>
        <taxon>Levilinea</taxon>
    </lineage>
</organism>
<dbReference type="Gene3D" id="3.30.565.10">
    <property type="entry name" value="Histidine kinase-like ATPase, C-terminal domain"/>
    <property type="match status" value="1"/>
</dbReference>
<dbReference type="GO" id="GO:0046983">
    <property type="term" value="F:protein dimerization activity"/>
    <property type="evidence" value="ECO:0007669"/>
    <property type="project" value="InterPro"/>
</dbReference>
<dbReference type="STRING" id="229921.ADN01_14210"/>
<dbReference type="Gene3D" id="3.30.450.40">
    <property type="match status" value="1"/>
</dbReference>
<evidence type="ECO:0000313" key="6">
    <source>
        <dbReference type="Proteomes" id="UP000050501"/>
    </source>
</evidence>
<proteinExistence type="predicted"/>
<dbReference type="InterPro" id="IPR003018">
    <property type="entry name" value="GAF"/>
</dbReference>
<evidence type="ECO:0000313" key="5">
    <source>
        <dbReference type="EMBL" id="KPL79630.1"/>
    </source>
</evidence>
<dbReference type="PANTHER" id="PTHR24421">
    <property type="entry name" value="NITRATE/NITRITE SENSOR PROTEIN NARX-RELATED"/>
    <property type="match status" value="1"/>
</dbReference>
<dbReference type="Gene3D" id="1.20.5.1930">
    <property type="match status" value="1"/>
</dbReference>
<dbReference type="Pfam" id="PF01590">
    <property type="entry name" value="GAF"/>
    <property type="match status" value="1"/>
</dbReference>
<evidence type="ECO:0000256" key="3">
    <source>
        <dbReference type="ARBA" id="ARBA00023012"/>
    </source>
</evidence>
<dbReference type="AlphaFoldDB" id="A0A0P6XBP9"/>